<accession>A0A6G1HT31</accession>
<reference evidence="2" key="1">
    <citation type="journal article" date="2020" name="Stud. Mycol.">
        <title>101 Dothideomycetes genomes: a test case for predicting lifestyles and emergence of pathogens.</title>
        <authorList>
            <person name="Haridas S."/>
            <person name="Albert R."/>
            <person name="Binder M."/>
            <person name="Bloem J."/>
            <person name="Labutti K."/>
            <person name="Salamov A."/>
            <person name="Andreopoulos B."/>
            <person name="Baker S."/>
            <person name="Barry K."/>
            <person name="Bills G."/>
            <person name="Bluhm B."/>
            <person name="Cannon C."/>
            <person name="Castanera R."/>
            <person name="Culley D."/>
            <person name="Daum C."/>
            <person name="Ezra D."/>
            <person name="Gonzalez J."/>
            <person name="Henrissat B."/>
            <person name="Kuo A."/>
            <person name="Liang C."/>
            <person name="Lipzen A."/>
            <person name="Lutzoni F."/>
            <person name="Magnuson J."/>
            <person name="Mondo S."/>
            <person name="Nolan M."/>
            <person name="Ohm R."/>
            <person name="Pangilinan J."/>
            <person name="Park H.-J."/>
            <person name="Ramirez L."/>
            <person name="Alfaro M."/>
            <person name="Sun H."/>
            <person name="Tritt A."/>
            <person name="Yoshinaga Y."/>
            <person name="Zwiers L.-H."/>
            <person name="Turgeon B."/>
            <person name="Goodwin S."/>
            <person name="Spatafora J."/>
            <person name="Crous P."/>
            <person name="Grigoriev I."/>
        </authorList>
    </citation>
    <scope>NUCLEOTIDE SEQUENCE</scope>
    <source>
        <strain evidence="2">CBS 262.69</strain>
    </source>
</reference>
<keyword evidence="3" id="KW-1185">Reference proteome</keyword>
<protein>
    <submittedName>
        <fullName evidence="2">Uncharacterized protein</fullName>
    </submittedName>
</protein>
<evidence type="ECO:0000313" key="2">
    <source>
        <dbReference type="EMBL" id="KAF2399180.1"/>
    </source>
</evidence>
<evidence type="ECO:0000256" key="1">
    <source>
        <dbReference type="SAM" id="MobiDB-lite"/>
    </source>
</evidence>
<evidence type="ECO:0000313" key="3">
    <source>
        <dbReference type="Proteomes" id="UP000799640"/>
    </source>
</evidence>
<feature type="region of interest" description="Disordered" evidence="1">
    <location>
        <begin position="38"/>
        <end position="66"/>
    </location>
</feature>
<gene>
    <name evidence="2" type="ORF">EJ06DRAFT_531505</name>
</gene>
<name>A0A6G1HT31_9PEZI</name>
<proteinExistence type="predicted"/>
<dbReference type="PROSITE" id="PS51257">
    <property type="entry name" value="PROKAR_LIPOPROTEIN"/>
    <property type="match status" value="1"/>
</dbReference>
<dbReference type="Proteomes" id="UP000799640">
    <property type="component" value="Unassembled WGS sequence"/>
</dbReference>
<dbReference type="AlphaFoldDB" id="A0A6G1HT31"/>
<dbReference type="EMBL" id="ML996698">
    <property type="protein sequence ID" value="KAF2399180.1"/>
    <property type="molecule type" value="Genomic_DNA"/>
</dbReference>
<sequence>MRDGRYALVPRRRVRREGEMNPITGSVVGLAGCRHIGDGERGSAQSRNAGMKYVNGSQGADRQHAN</sequence>
<organism evidence="2 3">
    <name type="scientific">Trichodelitschia bisporula</name>
    <dbReference type="NCBI Taxonomy" id="703511"/>
    <lineage>
        <taxon>Eukaryota</taxon>
        <taxon>Fungi</taxon>
        <taxon>Dikarya</taxon>
        <taxon>Ascomycota</taxon>
        <taxon>Pezizomycotina</taxon>
        <taxon>Dothideomycetes</taxon>
        <taxon>Dothideomycetes incertae sedis</taxon>
        <taxon>Phaeotrichales</taxon>
        <taxon>Phaeotrichaceae</taxon>
        <taxon>Trichodelitschia</taxon>
    </lineage>
</organism>